<feature type="transmembrane region" description="Helical" evidence="1">
    <location>
        <begin position="86"/>
        <end position="107"/>
    </location>
</feature>
<proteinExistence type="predicted"/>
<feature type="transmembrane region" description="Helical" evidence="1">
    <location>
        <begin position="52"/>
        <end position="74"/>
    </location>
</feature>
<keyword evidence="4" id="KW-1185">Reference proteome</keyword>
<dbReference type="InterPro" id="IPR032816">
    <property type="entry name" value="VTT_dom"/>
</dbReference>
<dbReference type="PANTHER" id="PTHR42709:SF11">
    <property type="entry name" value="DEDA FAMILY PROTEIN"/>
    <property type="match status" value="1"/>
</dbReference>
<evidence type="ECO:0000313" key="4">
    <source>
        <dbReference type="Proteomes" id="UP001300692"/>
    </source>
</evidence>
<evidence type="ECO:0000256" key="1">
    <source>
        <dbReference type="SAM" id="Phobius"/>
    </source>
</evidence>
<accession>A0ABT3CWV3</accession>
<comment type="caution">
    <text evidence="3">The sequence shown here is derived from an EMBL/GenBank/DDBJ whole genome shotgun (WGS) entry which is preliminary data.</text>
</comment>
<keyword evidence="1" id="KW-0472">Membrane</keyword>
<evidence type="ECO:0000313" key="3">
    <source>
        <dbReference type="EMBL" id="MCV9387688.1"/>
    </source>
</evidence>
<feature type="transmembrane region" description="Helical" evidence="1">
    <location>
        <begin position="167"/>
        <end position="186"/>
    </location>
</feature>
<reference evidence="3 4" key="1">
    <citation type="submission" date="2022-10" db="EMBL/GenBank/DDBJ databases">
        <title>Comparative genomics and taxonomic characterization of three novel marine species of genus Reichenbachiella exhibiting antioxidant and polysaccharide degradation activities.</title>
        <authorList>
            <person name="Muhammad N."/>
            <person name="Lee Y.-J."/>
            <person name="Ko J."/>
            <person name="Kim S.-G."/>
        </authorList>
    </citation>
    <scope>NUCLEOTIDE SEQUENCE [LARGE SCALE GENOMIC DNA]</scope>
    <source>
        <strain evidence="3 4">ABR2-5</strain>
    </source>
</reference>
<keyword evidence="1" id="KW-0812">Transmembrane</keyword>
<dbReference type="PANTHER" id="PTHR42709">
    <property type="entry name" value="ALKALINE PHOSPHATASE LIKE PROTEIN"/>
    <property type="match status" value="1"/>
</dbReference>
<dbReference type="Proteomes" id="UP001300692">
    <property type="component" value="Unassembled WGS sequence"/>
</dbReference>
<dbReference type="RefSeq" id="WP_264138508.1">
    <property type="nucleotide sequence ID" value="NZ_JAOYOD010000001.1"/>
</dbReference>
<feature type="transmembrane region" description="Helical" evidence="1">
    <location>
        <begin position="138"/>
        <end position="160"/>
    </location>
</feature>
<evidence type="ECO:0000259" key="2">
    <source>
        <dbReference type="Pfam" id="PF09335"/>
    </source>
</evidence>
<name>A0ABT3CWV3_9BACT</name>
<organism evidence="3 4">
    <name type="scientific">Reichenbachiella ulvae</name>
    <dbReference type="NCBI Taxonomy" id="2980104"/>
    <lineage>
        <taxon>Bacteria</taxon>
        <taxon>Pseudomonadati</taxon>
        <taxon>Bacteroidota</taxon>
        <taxon>Cytophagia</taxon>
        <taxon>Cytophagales</taxon>
        <taxon>Reichenbachiellaceae</taxon>
        <taxon>Reichenbachiella</taxon>
    </lineage>
</organism>
<dbReference type="InterPro" id="IPR051311">
    <property type="entry name" value="DedA_domain"/>
</dbReference>
<dbReference type="Pfam" id="PF09335">
    <property type="entry name" value="VTT_dom"/>
    <property type="match status" value="1"/>
</dbReference>
<feature type="transmembrane region" description="Helical" evidence="1">
    <location>
        <begin position="12"/>
        <end position="32"/>
    </location>
</feature>
<dbReference type="EMBL" id="JAOYOD010000001">
    <property type="protein sequence ID" value="MCV9387688.1"/>
    <property type="molecule type" value="Genomic_DNA"/>
</dbReference>
<feature type="domain" description="VTT" evidence="2">
    <location>
        <begin position="75"/>
        <end position="186"/>
    </location>
</feature>
<protein>
    <submittedName>
        <fullName evidence="3">VTT domain-containing protein</fullName>
    </submittedName>
</protein>
<keyword evidence="1" id="KW-1133">Transmembrane helix</keyword>
<gene>
    <name evidence="3" type="ORF">N7U62_13485</name>
</gene>
<sequence length="191" mass="22122">MKIRNSKYRYLVSNLIKGLVWLLLIVVVFWIAKSYFEDWYNQFMEEIADKPILVFSTFTLSEVLFGIIPPELFMIWSLHQGGAAHYVLYTLILSLISYAAGVIGFYFGRSFSNFKVYRKIKERMSVQLERNVRRFGGFMIFIAAVTPIPFSAICMITGAVGYKTSNFLLIGLSRLARFAIYAYVIWQVDKI</sequence>